<evidence type="ECO:0000256" key="6">
    <source>
        <dbReference type="ARBA" id="ARBA00022723"/>
    </source>
</evidence>
<evidence type="ECO:0000256" key="11">
    <source>
        <dbReference type="ARBA" id="ARBA00023152"/>
    </source>
</evidence>
<keyword evidence="7" id="KW-0547">Nucleotide-binding</keyword>
<protein>
    <recommendedName>
        <fullName evidence="4 13">Pyruvate kinase</fullName>
        <ecNumber evidence="4 13">2.7.1.40</ecNumber>
    </recommendedName>
</protein>
<keyword evidence="8 13" id="KW-0418">Kinase</keyword>
<keyword evidence="5 13" id="KW-0808">Transferase</keyword>
<dbReference type="EC" id="2.7.1.40" evidence="4 13"/>
<dbReference type="EMBL" id="RKMF01000001">
    <property type="protein sequence ID" value="ROZ65671.1"/>
    <property type="molecule type" value="Genomic_DNA"/>
</dbReference>
<dbReference type="SUPFAM" id="SSF50800">
    <property type="entry name" value="PK beta-barrel domain-like"/>
    <property type="match status" value="1"/>
</dbReference>
<dbReference type="GO" id="GO:0030955">
    <property type="term" value="F:potassium ion binding"/>
    <property type="evidence" value="ECO:0007669"/>
    <property type="project" value="InterPro"/>
</dbReference>
<accession>A0A3N3ZTN0</accession>
<dbReference type="InterPro" id="IPR015806">
    <property type="entry name" value="Pyrv_Knase_insert_dom_sf"/>
</dbReference>
<evidence type="ECO:0000256" key="12">
    <source>
        <dbReference type="ARBA" id="ARBA00023317"/>
    </source>
</evidence>
<gene>
    <name evidence="15" type="ORF">EDL96_00845</name>
</gene>
<dbReference type="Gene3D" id="3.20.20.60">
    <property type="entry name" value="Phosphoenolpyruvate-binding domains"/>
    <property type="match status" value="1"/>
</dbReference>
<evidence type="ECO:0000256" key="5">
    <source>
        <dbReference type="ARBA" id="ARBA00022679"/>
    </source>
</evidence>
<keyword evidence="6" id="KW-0479">Metal-binding</keyword>
<keyword evidence="12" id="KW-0670">Pyruvate</keyword>
<evidence type="ECO:0000256" key="10">
    <source>
        <dbReference type="ARBA" id="ARBA00022842"/>
    </source>
</evidence>
<dbReference type="Proteomes" id="UP000270616">
    <property type="component" value="Unassembled WGS sequence"/>
</dbReference>
<evidence type="ECO:0000256" key="9">
    <source>
        <dbReference type="ARBA" id="ARBA00022840"/>
    </source>
</evidence>
<dbReference type="Gene3D" id="2.40.33.10">
    <property type="entry name" value="PK beta-barrel domain-like"/>
    <property type="match status" value="1"/>
</dbReference>
<evidence type="ECO:0000313" key="15">
    <source>
        <dbReference type="EMBL" id="ROZ65671.1"/>
    </source>
</evidence>
<sequence length="300" mass="32586">MIGCSLPEAFDDAEVGQRVLIDDGKLGTVIRSVDPDRMVVEVTRCRPGGVKLKAEKGLNFPDTSLRLSALSPQDREKLPFVAEHADILQLSFARSPQDIDDLLEALARIQGAEIDVVLKIETVSGFQSLPQMLLRMLGRTGCAVMIARGDLAVEAGFERLVELQEEIIWLCEAARVPVVWATQVLESQARSGLPSRAEVTDAGAGQRAECVMLNKGPSFLEPSRPLTRSWDGWTATCPRRPTCCAAWSPGIRNSASREPPSGLIVSAVAWFPASRSCGETTVRVVLTDQVIPRRGVLRGS</sequence>
<evidence type="ECO:0000259" key="14">
    <source>
        <dbReference type="Pfam" id="PF00224"/>
    </source>
</evidence>
<keyword evidence="16" id="KW-1185">Reference proteome</keyword>
<organism evidence="15 16">
    <name type="scientific">Kocuria soli</name>
    <dbReference type="NCBI Taxonomy" id="2485125"/>
    <lineage>
        <taxon>Bacteria</taxon>
        <taxon>Bacillati</taxon>
        <taxon>Actinomycetota</taxon>
        <taxon>Actinomycetes</taxon>
        <taxon>Micrococcales</taxon>
        <taxon>Micrococcaceae</taxon>
        <taxon>Kocuria</taxon>
    </lineage>
</organism>
<dbReference type="GO" id="GO:0005524">
    <property type="term" value="F:ATP binding"/>
    <property type="evidence" value="ECO:0007669"/>
    <property type="project" value="UniProtKB-KW"/>
</dbReference>
<comment type="similarity">
    <text evidence="3 13">Belongs to the pyruvate kinase family.</text>
</comment>
<name>A0A3N3ZTN0_9MICC</name>
<evidence type="ECO:0000256" key="8">
    <source>
        <dbReference type="ARBA" id="ARBA00022777"/>
    </source>
</evidence>
<dbReference type="GO" id="GO:0004743">
    <property type="term" value="F:pyruvate kinase activity"/>
    <property type="evidence" value="ECO:0007669"/>
    <property type="project" value="UniProtKB-EC"/>
</dbReference>
<dbReference type="InterPro" id="IPR015793">
    <property type="entry name" value="Pyrv_Knase_brl"/>
</dbReference>
<evidence type="ECO:0000256" key="4">
    <source>
        <dbReference type="ARBA" id="ARBA00012142"/>
    </source>
</evidence>
<proteinExistence type="inferred from homology"/>
<dbReference type="PANTHER" id="PTHR11817">
    <property type="entry name" value="PYRUVATE KINASE"/>
    <property type="match status" value="1"/>
</dbReference>
<evidence type="ECO:0000313" key="16">
    <source>
        <dbReference type="Proteomes" id="UP000270616"/>
    </source>
</evidence>
<dbReference type="InterPro" id="IPR011037">
    <property type="entry name" value="Pyrv_Knase-like_insert_dom_sf"/>
</dbReference>
<evidence type="ECO:0000256" key="3">
    <source>
        <dbReference type="ARBA" id="ARBA00008663"/>
    </source>
</evidence>
<feature type="domain" description="Pyruvate kinase barrel" evidence="14">
    <location>
        <begin position="4"/>
        <end position="213"/>
    </location>
</feature>
<evidence type="ECO:0000256" key="2">
    <source>
        <dbReference type="ARBA" id="ARBA00004997"/>
    </source>
</evidence>
<dbReference type="RefSeq" id="WP_123823562.1">
    <property type="nucleotide sequence ID" value="NZ_RKMF01000001.1"/>
</dbReference>
<dbReference type="AlphaFoldDB" id="A0A3N3ZTN0"/>
<dbReference type="Pfam" id="PF00224">
    <property type="entry name" value="PK"/>
    <property type="match status" value="1"/>
</dbReference>
<dbReference type="SUPFAM" id="SSF51621">
    <property type="entry name" value="Phosphoenolpyruvate/pyruvate domain"/>
    <property type="match status" value="1"/>
</dbReference>
<comment type="caution">
    <text evidence="15">The sequence shown here is derived from an EMBL/GenBank/DDBJ whole genome shotgun (WGS) entry which is preliminary data.</text>
</comment>
<comment type="cofactor">
    <cofactor evidence="1">
        <name>K(+)</name>
        <dbReference type="ChEBI" id="CHEBI:29103"/>
    </cofactor>
</comment>
<keyword evidence="9" id="KW-0067">ATP-binding</keyword>
<dbReference type="InterPro" id="IPR040442">
    <property type="entry name" value="Pyrv_kinase-like_dom_sf"/>
</dbReference>
<keyword evidence="11 13" id="KW-0324">Glycolysis</keyword>
<keyword evidence="10 13" id="KW-0460">Magnesium</keyword>
<dbReference type="UniPathway" id="UPA00109">
    <property type="reaction ID" value="UER00188"/>
</dbReference>
<dbReference type="InterPro" id="IPR001697">
    <property type="entry name" value="Pyr_Knase"/>
</dbReference>
<comment type="pathway">
    <text evidence="2 13">Carbohydrate degradation; glycolysis; pyruvate from D-glyceraldehyde 3-phosphate: step 5/5.</text>
</comment>
<dbReference type="InterPro" id="IPR015813">
    <property type="entry name" value="Pyrv/PenolPyrv_kinase-like_dom"/>
</dbReference>
<evidence type="ECO:0000256" key="7">
    <source>
        <dbReference type="ARBA" id="ARBA00022741"/>
    </source>
</evidence>
<dbReference type="GO" id="GO:0016301">
    <property type="term" value="F:kinase activity"/>
    <property type="evidence" value="ECO:0007669"/>
    <property type="project" value="UniProtKB-KW"/>
</dbReference>
<dbReference type="PRINTS" id="PR01050">
    <property type="entry name" value="PYRUVTKNASE"/>
</dbReference>
<dbReference type="GO" id="GO:0000287">
    <property type="term" value="F:magnesium ion binding"/>
    <property type="evidence" value="ECO:0007669"/>
    <property type="project" value="InterPro"/>
</dbReference>
<evidence type="ECO:0000256" key="1">
    <source>
        <dbReference type="ARBA" id="ARBA00001958"/>
    </source>
</evidence>
<comment type="catalytic activity">
    <reaction evidence="13">
        <text>pyruvate + ATP = phosphoenolpyruvate + ADP + H(+)</text>
        <dbReference type="Rhea" id="RHEA:18157"/>
        <dbReference type="ChEBI" id="CHEBI:15361"/>
        <dbReference type="ChEBI" id="CHEBI:15378"/>
        <dbReference type="ChEBI" id="CHEBI:30616"/>
        <dbReference type="ChEBI" id="CHEBI:58702"/>
        <dbReference type="ChEBI" id="CHEBI:456216"/>
        <dbReference type="EC" id="2.7.1.40"/>
    </reaction>
</comment>
<reference evidence="15 16" key="1">
    <citation type="submission" date="2018-10" db="EMBL/GenBank/DDBJ databases">
        <title>Kocuria sp. M5W7-7, whole genome shotgun sequence.</title>
        <authorList>
            <person name="Tuo L."/>
        </authorList>
    </citation>
    <scope>NUCLEOTIDE SEQUENCE [LARGE SCALE GENOMIC DNA]</scope>
    <source>
        <strain evidence="15 16">M5W7-7</strain>
    </source>
</reference>
<dbReference type="OrthoDB" id="9812123at2"/>
<evidence type="ECO:0000256" key="13">
    <source>
        <dbReference type="RuleBase" id="RU000504"/>
    </source>
</evidence>